<dbReference type="InterPro" id="IPR038404">
    <property type="entry name" value="TRAP_DctP_sf"/>
</dbReference>
<dbReference type="AlphaFoldDB" id="A0A5K7Z2L9"/>
<gene>
    <name evidence="2" type="ORF">DSCW_19260</name>
</gene>
<dbReference type="PANTHER" id="PTHR33376:SF5">
    <property type="entry name" value="EXTRACYTOPLASMIC SOLUTE RECEPTOR PROTEIN"/>
    <property type="match status" value="1"/>
</dbReference>
<reference evidence="2 3" key="1">
    <citation type="submission" date="2019-11" db="EMBL/GenBank/DDBJ databases">
        <title>Comparative genomics of hydrocarbon-degrading Desulfosarcina strains.</title>
        <authorList>
            <person name="Watanabe M."/>
            <person name="Kojima H."/>
            <person name="Fukui M."/>
        </authorList>
    </citation>
    <scope>NUCLEOTIDE SEQUENCE [LARGE SCALE GENOMIC DNA]</scope>
    <source>
        <strain evidence="2 3">PP31</strain>
    </source>
</reference>
<dbReference type="InterPro" id="IPR018389">
    <property type="entry name" value="DctP_fam"/>
</dbReference>
<evidence type="ECO:0000313" key="3">
    <source>
        <dbReference type="Proteomes" id="UP000427769"/>
    </source>
</evidence>
<dbReference type="GO" id="GO:0055085">
    <property type="term" value="P:transmembrane transport"/>
    <property type="evidence" value="ECO:0007669"/>
    <property type="project" value="InterPro"/>
</dbReference>
<keyword evidence="1" id="KW-0732">Signal</keyword>
<dbReference type="SUPFAM" id="SSF53850">
    <property type="entry name" value="Periplasmic binding protein-like II"/>
    <property type="match status" value="1"/>
</dbReference>
<organism evidence="2 3">
    <name type="scientific">Desulfosarcina widdelii</name>
    <dbReference type="NCBI Taxonomy" id="947919"/>
    <lineage>
        <taxon>Bacteria</taxon>
        <taxon>Pseudomonadati</taxon>
        <taxon>Thermodesulfobacteriota</taxon>
        <taxon>Desulfobacteria</taxon>
        <taxon>Desulfobacterales</taxon>
        <taxon>Desulfosarcinaceae</taxon>
        <taxon>Desulfosarcina</taxon>
    </lineage>
</organism>
<sequence>MAEKVKEYTNGEVEVKVYAPGQLSGAKELLTAVERGMIDIGIASLLYYSGTVQEAFGTYLPYTWKNSVEALEFWESGYLEFWRETSAKYDFYYLAPVAAGRFGIMTKTPIKSLEDMKGQKLRAAGMLGAVAQKLGATPVNLAPAEQYIALQRGTIDGLIFPIYATKAYRLHEVVSYVTSPPPYSPGFVDLFVGKRTWEKLSKENQMALKQAGKEAMYFSFIFCESQDYNIAAFNNKHGVETIELSKEEQKKFHEATNGLYEEHAKRSENCAKQVKLIQDFLKSKK</sequence>
<dbReference type="Pfam" id="PF03480">
    <property type="entry name" value="DctP"/>
    <property type="match status" value="1"/>
</dbReference>
<evidence type="ECO:0000313" key="2">
    <source>
        <dbReference type="EMBL" id="BBO74509.1"/>
    </source>
</evidence>
<protein>
    <recommendedName>
        <fullName evidence="4">C4-dicarboxylate ABC transporter substrate-binding protein</fullName>
    </recommendedName>
</protein>
<name>A0A5K7Z2L9_9BACT</name>
<dbReference type="Gene3D" id="3.40.190.170">
    <property type="entry name" value="Bacterial extracellular solute-binding protein, family 7"/>
    <property type="match status" value="1"/>
</dbReference>
<proteinExistence type="predicted"/>
<dbReference type="NCBIfam" id="NF037995">
    <property type="entry name" value="TRAP_S1"/>
    <property type="match status" value="1"/>
</dbReference>
<dbReference type="Proteomes" id="UP000427769">
    <property type="component" value="Chromosome"/>
</dbReference>
<dbReference type="EMBL" id="AP021875">
    <property type="protein sequence ID" value="BBO74509.1"/>
    <property type="molecule type" value="Genomic_DNA"/>
</dbReference>
<dbReference type="PANTHER" id="PTHR33376">
    <property type="match status" value="1"/>
</dbReference>
<evidence type="ECO:0000256" key="1">
    <source>
        <dbReference type="ARBA" id="ARBA00022729"/>
    </source>
</evidence>
<evidence type="ECO:0008006" key="4">
    <source>
        <dbReference type="Google" id="ProtNLM"/>
    </source>
</evidence>
<accession>A0A5K7Z2L9</accession>
<keyword evidence="3" id="KW-1185">Reference proteome</keyword>
<dbReference type="KEGG" id="dwd:DSCW_19260"/>